<evidence type="ECO:0000313" key="1">
    <source>
        <dbReference type="EMBL" id="KYG10995.1"/>
    </source>
</evidence>
<dbReference type="Proteomes" id="UP000075502">
    <property type="component" value="Unassembled WGS sequence"/>
</dbReference>
<organism evidence="1 2">
    <name type="scientific">Sorangium cellulosum</name>
    <name type="common">Polyangium cellulosum</name>
    <dbReference type="NCBI Taxonomy" id="56"/>
    <lineage>
        <taxon>Bacteria</taxon>
        <taxon>Pseudomonadati</taxon>
        <taxon>Myxococcota</taxon>
        <taxon>Polyangia</taxon>
        <taxon>Polyangiales</taxon>
        <taxon>Polyangiaceae</taxon>
        <taxon>Sorangium</taxon>
    </lineage>
</organism>
<protein>
    <submittedName>
        <fullName evidence="1">Uncharacterized protein</fullName>
    </submittedName>
</protein>
<proteinExistence type="predicted"/>
<sequence length="188" mass="20556">MSEKLMRLGEVPGLQVSFGNSGITTRFVADAVVVSVNNAFLHILPRRGDAATQNLLEAIADRSLEWLPETPITGVGVNFGFDVDEESDAIDSLFRGPCDEFDRIAASVESINITRSAPIDDHVLNMSLVRSAQSVKLDMNHHFDAHSAGDARDKLRGAVSRCRNLSIELARKLYGLMSEDSWTSPQDA</sequence>
<accession>A0A150U205</accession>
<comment type="caution">
    <text evidence="1">The sequence shown here is derived from an EMBL/GenBank/DDBJ whole genome shotgun (WGS) entry which is preliminary data.</text>
</comment>
<reference evidence="1 2" key="1">
    <citation type="submission" date="2014-02" db="EMBL/GenBank/DDBJ databases">
        <title>The small core and large imbalanced accessory genome model reveals a collaborative survival strategy of Sorangium cellulosum strains in nature.</title>
        <authorList>
            <person name="Han K."/>
            <person name="Peng R."/>
            <person name="Blom J."/>
            <person name="Li Y.-Z."/>
        </authorList>
    </citation>
    <scope>NUCLEOTIDE SEQUENCE [LARGE SCALE GENOMIC DNA]</scope>
    <source>
        <strain evidence="1 2">So0007-03</strain>
    </source>
</reference>
<evidence type="ECO:0000313" key="2">
    <source>
        <dbReference type="Proteomes" id="UP000075502"/>
    </source>
</evidence>
<name>A0A150U205_SORCE</name>
<dbReference type="AlphaFoldDB" id="A0A150U205"/>
<gene>
    <name evidence="1" type="ORF">BE21_58420</name>
</gene>
<dbReference type="EMBL" id="JEME01000160">
    <property type="protein sequence ID" value="KYG10995.1"/>
    <property type="molecule type" value="Genomic_DNA"/>
</dbReference>